<feature type="compositionally biased region" description="Basic residues" evidence="1">
    <location>
        <begin position="11"/>
        <end position="34"/>
    </location>
</feature>
<name>A0AAE1A1H0_9GAST</name>
<reference evidence="2" key="1">
    <citation type="journal article" date="2023" name="G3 (Bethesda)">
        <title>A reference genome for the long-term kleptoplast-retaining sea slug Elysia crispata morphotype clarki.</title>
        <authorList>
            <person name="Eastman K.E."/>
            <person name="Pendleton A.L."/>
            <person name="Shaikh M.A."/>
            <person name="Suttiyut T."/>
            <person name="Ogas R."/>
            <person name="Tomko P."/>
            <person name="Gavelis G."/>
            <person name="Widhalm J.R."/>
            <person name="Wisecaver J.H."/>
        </authorList>
    </citation>
    <scope>NUCLEOTIDE SEQUENCE</scope>
    <source>
        <strain evidence="2">ECLA1</strain>
    </source>
</reference>
<sequence length="291" mass="32731">MREDQILHGGSRPHGRLPNHKHVQHHRRRRSSLSRKHKFPVLLWQSQDHNTCGLRPLVTRSTAHGRPAFFWSRDHAKRMRFITQHCVPVNLTPREARPKPDISTGIRVWFVPFILNNSIPSSSVSDRFISASSQSQGVADTVAREGESVDESACDLSSDLDTTCTGVFIAASITVHHGAQTESHVPLVISMIYLANQAKAERQNPFRLRVWDADRRRSLSLGAPRAALMSRSCSYRDSTVAAEVVYQTMCLTVHLFTTIVYRNTTASSQPILKTSPSVDRAKHADNRKLEV</sequence>
<comment type="caution">
    <text evidence="2">The sequence shown here is derived from an EMBL/GenBank/DDBJ whole genome shotgun (WGS) entry which is preliminary data.</text>
</comment>
<keyword evidence="3" id="KW-1185">Reference proteome</keyword>
<feature type="region of interest" description="Disordered" evidence="1">
    <location>
        <begin position="271"/>
        <end position="291"/>
    </location>
</feature>
<gene>
    <name evidence="2" type="ORF">RRG08_045255</name>
</gene>
<proteinExistence type="predicted"/>
<dbReference type="Proteomes" id="UP001283361">
    <property type="component" value="Unassembled WGS sequence"/>
</dbReference>
<dbReference type="EMBL" id="JAWDGP010002824">
    <property type="protein sequence ID" value="KAK3779509.1"/>
    <property type="molecule type" value="Genomic_DNA"/>
</dbReference>
<evidence type="ECO:0000313" key="3">
    <source>
        <dbReference type="Proteomes" id="UP001283361"/>
    </source>
</evidence>
<organism evidence="2 3">
    <name type="scientific">Elysia crispata</name>
    <name type="common">lettuce slug</name>
    <dbReference type="NCBI Taxonomy" id="231223"/>
    <lineage>
        <taxon>Eukaryota</taxon>
        <taxon>Metazoa</taxon>
        <taxon>Spiralia</taxon>
        <taxon>Lophotrochozoa</taxon>
        <taxon>Mollusca</taxon>
        <taxon>Gastropoda</taxon>
        <taxon>Heterobranchia</taxon>
        <taxon>Euthyneura</taxon>
        <taxon>Panpulmonata</taxon>
        <taxon>Sacoglossa</taxon>
        <taxon>Placobranchoidea</taxon>
        <taxon>Plakobranchidae</taxon>
        <taxon>Elysia</taxon>
    </lineage>
</organism>
<accession>A0AAE1A1H0</accession>
<protein>
    <submittedName>
        <fullName evidence="2">Uncharacterized protein</fullName>
    </submittedName>
</protein>
<feature type="compositionally biased region" description="Basic and acidic residues" evidence="1">
    <location>
        <begin position="279"/>
        <end position="291"/>
    </location>
</feature>
<evidence type="ECO:0000313" key="2">
    <source>
        <dbReference type="EMBL" id="KAK3779509.1"/>
    </source>
</evidence>
<dbReference type="AlphaFoldDB" id="A0AAE1A1H0"/>
<evidence type="ECO:0000256" key="1">
    <source>
        <dbReference type="SAM" id="MobiDB-lite"/>
    </source>
</evidence>
<feature type="region of interest" description="Disordered" evidence="1">
    <location>
        <begin position="1"/>
        <end position="34"/>
    </location>
</feature>